<accession>A0A5A7MA48</accession>
<dbReference type="SUPFAM" id="SSF52540">
    <property type="entry name" value="P-loop containing nucleoside triphosphate hydrolases"/>
    <property type="match status" value="2"/>
</dbReference>
<evidence type="ECO:0000256" key="1">
    <source>
        <dbReference type="ARBA" id="ARBA00005417"/>
    </source>
</evidence>
<dbReference type="InterPro" id="IPR003593">
    <property type="entry name" value="AAA+_ATPase"/>
</dbReference>
<keyword evidence="5 7" id="KW-0067">ATP-binding</keyword>
<dbReference type="EMBL" id="BKBW01000001">
    <property type="protein sequence ID" value="GEQ73714.1"/>
    <property type="molecule type" value="Genomic_DNA"/>
</dbReference>
<dbReference type="Gene3D" id="3.40.50.300">
    <property type="entry name" value="P-loop containing nucleotide triphosphate hydrolases"/>
    <property type="match status" value="2"/>
</dbReference>
<evidence type="ECO:0000256" key="4">
    <source>
        <dbReference type="ARBA" id="ARBA00022741"/>
    </source>
</evidence>
<dbReference type="AlphaFoldDB" id="A0A5A7MA48"/>
<organism evidence="7 8">
    <name type="scientific">Comamonas testosteroni</name>
    <name type="common">Pseudomonas testosteroni</name>
    <dbReference type="NCBI Taxonomy" id="285"/>
    <lineage>
        <taxon>Bacteria</taxon>
        <taxon>Pseudomonadati</taxon>
        <taxon>Pseudomonadota</taxon>
        <taxon>Betaproteobacteria</taxon>
        <taxon>Burkholderiales</taxon>
        <taxon>Comamonadaceae</taxon>
        <taxon>Comamonas</taxon>
    </lineage>
</organism>
<keyword evidence="3" id="KW-1003">Cell membrane</keyword>
<dbReference type="InterPro" id="IPR017871">
    <property type="entry name" value="ABC_transporter-like_CS"/>
</dbReference>
<evidence type="ECO:0000256" key="2">
    <source>
        <dbReference type="ARBA" id="ARBA00022448"/>
    </source>
</evidence>
<keyword evidence="3" id="KW-0472">Membrane</keyword>
<dbReference type="InterPro" id="IPR050319">
    <property type="entry name" value="ABC_transp_ATP-bind"/>
</dbReference>
<dbReference type="PROSITE" id="PS00211">
    <property type="entry name" value="ABC_TRANSPORTER_1"/>
    <property type="match status" value="2"/>
</dbReference>
<dbReference type="GO" id="GO:0016887">
    <property type="term" value="F:ATP hydrolysis activity"/>
    <property type="evidence" value="ECO:0007669"/>
    <property type="project" value="InterPro"/>
</dbReference>
<dbReference type="InterPro" id="IPR003439">
    <property type="entry name" value="ABC_transporter-like_ATP-bd"/>
</dbReference>
<keyword evidence="4" id="KW-0547">Nucleotide-binding</keyword>
<dbReference type="GO" id="GO:0015833">
    <property type="term" value="P:peptide transport"/>
    <property type="evidence" value="ECO:0007669"/>
    <property type="project" value="InterPro"/>
</dbReference>
<dbReference type="NCBIfam" id="NF008453">
    <property type="entry name" value="PRK11308.1"/>
    <property type="match status" value="2"/>
</dbReference>
<dbReference type="InterPro" id="IPR013563">
    <property type="entry name" value="Oligopep_ABC_C"/>
</dbReference>
<reference evidence="7 8" key="1">
    <citation type="journal article" date="2019" name="Microbiol. Resour. Announc.">
        <title>Draft Genome Sequence of Comamonas testosteroni TA441, a Bacterium That Has a Cryptic Phenol Degradation Gene Cluster.</title>
        <authorList>
            <person name="Arai H."/>
            <person name="Ishii M."/>
        </authorList>
    </citation>
    <scope>NUCLEOTIDE SEQUENCE [LARGE SCALE GENOMIC DNA]</scope>
    <source>
        <strain evidence="7 8">TA441</strain>
    </source>
</reference>
<dbReference type="InterPro" id="IPR027417">
    <property type="entry name" value="P-loop_NTPase"/>
</dbReference>
<dbReference type="RefSeq" id="WP_149354638.1">
    <property type="nucleotide sequence ID" value="NZ_BKBW01000001.1"/>
</dbReference>
<comment type="caution">
    <text evidence="7">The sequence shown here is derived from an EMBL/GenBank/DDBJ whole genome shotgun (WGS) entry which is preliminary data.</text>
</comment>
<proteinExistence type="inferred from homology"/>
<dbReference type="PANTHER" id="PTHR43776:SF7">
    <property type="entry name" value="D,D-DIPEPTIDE TRANSPORT ATP-BINDING PROTEIN DDPF-RELATED"/>
    <property type="match status" value="1"/>
</dbReference>
<sequence>MSTLLQDRPAIATPAAAAAPLLEVQDLVIAYRDHGGQEQRVVHGLSFSIAPGEVVALVGESGSGKTTTAQAVIGLLADNGRREQGSIRLQGTEVSEWNATRWNSIRGRVVSLVPQDPTTSLNPVRTVGDQVGEILRIHGLRDRAAVETRVIDLLTRVGLSQPALRARQYPHELSGGMRQRVLIAIAIALRPALIIADEPTSALDVTVQRRILDLIDELRRETGTAVLLVTHDLGVAADRAHRLIVMQGGRIQEQGPTLELLRKPQSAYTRRLLSDAPSLTPAPRRTASSAAAAAPDWAIEVEDLVHDFHAPGQGRGAFRAVDGVSLRLRRGSTHAIVGESGSGKTTTIRDIVGLARPTSGRIRIAGAELTGLRGEALRQLRRKVQLVYQNPFSSLDPRQRVFDIIEEPLLNFEPLPPQERRQRVLDMLERVGLPSAVLERRPHALSGGQRQRVAIARALVLQPEVVVLDEAVSALDVTVQAQILALLAQLQQDLGLSYLFISHDLAVVRQIADTVSVLRAGKVVDAGSVEDVFLRPSSDYTRELMDAIPGKRSIDFVPHPA</sequence>
<dbReference type="CDD" id="cd03257">
    <property type="entry name" value="ABC_NikE_OppD_transporters"/>
    <property type="match status" value="2"/>
</dbReference>
<keyword evidence="2" id="KW-0813">Transport</keyword>
<feature type="domain" description="ABC transporter" evidence="6">
    <location>
        <begin position="22"/>
        <end position="273"/>
    </location>
</feature>
<dbReference type="Pfam" id="PF08352">
    <property type="entry name" value="oligo_HPY"/>
    <property type="match status" value="1"/>
</dbReference>
<dbReference type="NCBIfam" id="NF007739">
    <property type="entry name" value="PRK10419.1"/>
    <property type="match status" value="2"/>
</dbReference>
<evidence type="ECO:0000313" key="8">
    <source>
        <dbReference type="Proteomes" id="UP000323105"/>
    </source>
</evidence>
<dbReference type="GO" id="GO:0005524">
    <property type="term" value="F:ATP binding"/>
    <property type="evidence" value="ECO:0007669"/>
    <property type="project" value="UniProtKB-KW"/>
</dbReference>
<dbReference type="SMART" id="SM00382">
    <property type="entry name" value="AAA"/>
    <property type="match status" value="2"/>
</dbReference>
<dbReference type="Pfam" id="PF00005">
    <property type="entry name" value="ABC_tran"/>
    <property type="match status" value="2"/>
</dbReference>
<dbReference type="PROSITE" id="PS50893">
    <property type="entry name" value="ABC_TRANSPORTER_2"/>
    <property type="match status" value="2"/>
</dbReference>
<evidence type="ECO:0000259" key="6">
    <source>
        <dbReference type="PROSITE" id="PS50893"/>
    </source>
</evidence>
<gene>
    <name evidence="7" type="ORF">CTTA_0719</name>
</gene>
<dbReference type="PANTHER" id="PTHR43776">
    <property type="entry name" value="TRANSPORT ATP-BINDING PROTEIN"/>
    <property type="match status" value="1"/>
</dbReference>
<feature type="domain" description="ABC transporter" evidence="6">
    <location>
        <begin position="299"/>
        <end position="545"/>
    </location>
</feature>
<dbReference type="FunFam" id="3.40.50.300:FF:000016">
    <property type="entry name" value="Oligopeptide ABC transporter ATP-binding component"/>
    <property type="match status" value="1"/>
</dbReference>
<name>A0A5A7MA48_COMTE</name>
<dbReference type="Proteomes" id="UP000323105">
    <property type="component" value="Unassembled WGS sequence"/>
</dbReference>
<evidence type="ECO:0000256" key="5">
    <source>
        <dbReference type="ARBA" id="ARBA00022840"/>
    </source>
</evidence>
<evidence type="ECO:0000256" key="3">
    <source>
        <dbReference type="ARBA" id="ARBA00022475"/>
    </source>
</evidence>
<comment type="similarity">
    <text evidence="1">Belongs to the ABC transporter superfamily.</text>
</comment>
<protein>
    <submittedName>
        <fullName evidence="7">ABC transporter ATP-binding protein</fullName>
    </submittedName>
</protein>
<evidence type="ECO:0000313" key="7">
    <source>
        <dbReference type="EMBL" id="GEQ73714.1"/>
    </source>
</evidence>
<dbReference type="GO" id="GO:0055085">
    <property type="term" value="P:transmembrane transport"/>
    <property type="evidence" value="ECO:0007669"/>
    <property type="project" value="UniProtKB-ARBA"/>
</dbReference>